<feature type="compositionally biased region" description="Polar residues" evidence="1">
    <location>
        <begin position="246"/>
        <end position="259"/>
    </location>
</feature>
<keyword evidence="3" id="KW-1185">Reference proteome</keyword>
<dbReference type="Proteomes" id="UP000521943">
    <property type="component" value="Unassembled WGS sequence"/>
</dbReference>
<feature type="region of interest" description="Disordered" evidence="1">
    <location>
        <begin position="1"/>
        <end position="142"/>
    </location>
</feature>
<evidence type="ECO:0000313" key="3">
    <source>
        <dbReference type="Proteomes" id="UP000521943"/>
    </source>
</evidence>
<name>A0A8H6HDX9_9AGAR</name>
<proteinExistence type="predicted"/>
<feature type="compositionally biased region" description="Low complexity" evidence="1">
    <location>
        <begin position="61"/>
        <end position="72"/>
    </location>
</feature>
<organism evidence="2 3">
    <name type="scientific">Ephemerocybe angulata</name>
    <dbReference type="NCBI Taxonomy" id="980116"/>
    <lineage>
        <taxon>Eukaryota</taxon>
        <taxon>Fungi</taxon>
        <taxon>Dikarya</taxon>
        <taxon>Basidiomycota</taxon>
        <taxon>Agaricomycotina</taxon>
        <taxon>Agaricomycetes</taxon>
        <taxon>Agaricomycetidae</taxon>
        <taxon>Agaricales</taxon>
        <taxon>Agaricineae</taxon>
        <taxon>Psathyrellaceae</taxon>
        <taxon>Ephemerocybe</taxon>
    </lineage>
</organism>
<evidence type="ECO:0000256" key="1">
    <source>
        <dbReference type="SAM" id="MobiDB-lite"/>
    </source>
</evidence>
<dbReference type="EMBL" id="JACGCI010000130">
    <property type="protein sequence ID" value="KAF6744016.1"/>
    <property type="molecule type" value="Genomic_DNA"/>
</dbReference>
<feature type="region of interest" description="Disordered" evidence="1">
    <location>
        <begin position="369"/>
        <end position="401"/>
    </location>
</feature>
<dbReference type="OrthoDB" id="3070163at2759"/>
<comment type="caution">
    <text evidence="2">The sequence shown here is derived from an EMBL/GenBank/DDBJ whole genome shotgun (WGS) entry which is preliminary data.</text>
</comment>
<feature type="compositionally biased region" description="Basic residues" evidence="1">
    <location>
        <begin position="51"/>
        <end position="60"/>
    </location>
</feature>
<protein>
    <submittedName>
        <fullName evidence="2">Uncharacterized protein</fullName>
    </submittedName>
</protein>
<feature type="compositionally biased region" description="Polar residues" evidence="1">
    <location>
        <begin position="1"/>
        <end position="10"/>
    </location>
</feature>
<feature type="compositionally biased region" description="Polar residues" evidence="1">
    <location>
        <begin position="35"/>
        <end position="46"/>
    </location>
</feature>
<accession>A0A8H6HDX9</accession>
<sequence length="676" mass="74140">MPSSSNNTAKSGAKPTRRGKVAKDQPVAPFEPTAPATTEAQEVADNTATAKKTRAPRKAKAVTAATTAAAPRARTRTSRKKADTPSAAADVEPGTSAPDTPVETGTTTQVESKEKKKEAAKLKAEELKEAARKKEEERKSAVRECWDELVREDVAHLESRKAAAPRYLDDIEESEVEQGGPEQSDGCEEIDVSNVSDCSDDSDVGVEGPAAATTSLGDHDSETKNLQDKIKQLEAKLAETKLGKSKSGTRAPQPSSTLPLASGLRKARLGIDRSRPSYQRVGSEHEPAVQVRGLEDEDTEDIPPSPGSTPRHYRTAGPAIQLEKLEGPLSRDHTRQNTDVVPIPVSRIPQKQPTAKAPKRPAVAKTAVVPRPNTHPAPPLATSAPLAKSQPSKDKNPHKIRKDDLPVFATTGQKWRSHYLPTLSHRLYCSSDPFTDFKARSDNIVKQCQAVVDAAYPEVRYTVTDGDPIVQLSYNRINERRGAIAKEALVLIQEHVKSAFETQEEAGEWLQWARRPTGPLFWEIPTPRELAALPRNHPDFIPPSGRLRSEFVISLLKDFLEPIKDSSLDQSEIPFTLVALILTALERAAAAVLPNGEVKRDILSFSDDNFGTTCRVYRRSLLSSITTDKWDEILRACAILPVPSYDGDIDMSLLDEDRATMFDFDSPRKPAYQPHY</sequence>
<evidence type="ECO:0000313" key="2">
    <source>
        <dbReference type="EMBL" id="KAF6744016.1"/>
    </source>
</evidence>
<gene>
    <name evidence="2" type="ORF">DFP72DRAFT_930792</name>
</gene>
<reference evidence="2 3" key="1">
    <citation type="submission" date="2020-07" db="EMBL/GenBank/DDBJ databases">
        <title>Comparative genomics of pyrophilous fungi reveals a link between fire events and developmental genes.</title>
        <authorList>
            <consortium name="DOE Joint Genome Institute"/>
            <person name="Steindorff A.S."/>
            <person name="Carver A."/>
            <person name="Calhoun S."/>
            <person name="Stillman K."/>
            <person name="Liu H."/>
            <person name="Lipzen A."/>
            <person name="Pangilinan J."/>
            <person name="Labutti K."/>
            <person name="Bruns T.D."/>
            <person name="Grigoriev I.V."/>
        </authorList>
    </citation>
    <scope>NUCLEOTIDE SEQUENCE [LARGE SCALE GENOMIC DNA]</scope>
    <source>
        <strain evidence="2 3">CBS 144469</strain>
    </source>
</reference>
<feature type="compositionally biased region" description="Basic and acidic residues" evidence="1">
    <location>
        <begin position="391"/>
        <end position="401"/>
    </location>
</feature>
<feature type="region of interest" description="Disordered" evidence="1">
    <location>
        <begin position="155"/>
        <end position="318"/>
    </location>
</feature>
<feature type="compositionally biased region" description="Basic and acidic residues" evidence="1">
    <location>
        <begin position="217"/>
        <end position="242"/>
    </location>
</feature>
<feature type="compositionally biased region" description="Basic and acidic residues" evidence="1">
    <location>
        <begin position="111"/>
        <end position="142"/>
    </location>
</feature>
<dbReference type="AlphaFoldDB" id="A0A8H6HDX9"/>